<comment type="caution">
    <text evidence="1">The sequence shown here is derived from an EMBL/GenBank/DDBJ whole genome shotgun (WGS) entry which is preliminary data.</text>
</comment>
<keyword evidence="2" id="KW-1185">Reference proteome</keyword>
<dbReference type="EMBL" id="RJVU01053127">
    <property type="protein sequence ID" value="ROL40754.1"/>
    <property type="molecule type" value="Genomic_DNA"/>
</dbReference>
<evidence type="ECO:0000313" key="1">
    <source>
        <dbReference type="EMBL" id="ROL40754.1"/>
    </source>
</evidence>
<dbReference type="Proteomes" id="UP000281406">
    <property type="component" value="Unassembled WGS sequence"/>
</dbReference>
<protein>
    <submittedName>
        <fullName evidence="1">Uncharacterized protein</fullName>
    </submittedName>
</protein>
<sequence length="131" mass="14634">MSVASAPDSVPKQGERKTLLLRATACQSTALKTLAGITVQLRDADNIHPGLPVDTFKECHFSRKTARALKAAWRMSAICLETEHYLLRRRPNLITLHLPYEMSEELMEVIRFDPSIWVSGSLCNYFGGTDG</sequence>
<organism evidence="1 2">
    <name type="scientific">Anabarilius grahami</name>
    <name type="common">Kanglang fish</name>
    <name type="synonym">Barilius grahami</name>
    <dbReference type="NCBI Taxonomy" id="495550"/>
    <lineage>
        <taxon>Eukaryota</taxon>
        <taxon>Metazoa</taxon>
        <taxon>Chordata</taxon>
        <taxon>Craniata</taxon>
        <taxon>Vertebrata</taxon>
        <taxon>Euteleostomi</taxon>
        <taxon>Actinopterygii</taxon>
        <taxon>Neopterygii</taxon>
        <taxon>Teleostei</taxon>
        <taxon>Ostariophysi</taxon>
        <taxon>Cypriniformes</taxon>
        <taxon>Xenocyprididae</taxon>
        <taxon>Xenocypridinae</taxon>
        <taxon>Xenocypridinae incertae sedis</taxon>
        <taxon>Anabarilius</taxon>
    </lineage>
</organism>
<gene>
    <name evidence="1" type="ORF">DPX16_9748</name>
</gene>
<accession>A0A3N0Y3Q6</accession>
<evidence type="ECO:0000313" key="2">
    <source>
        <dbReference type="Proteomes" id="UP000281406"/>
    </source>
</evidence>
<name>A0A3N0Y3Q6_ANAGA</name>
<proteinExistence type="predicted"/>
<dbReference type="AlphaFoldDB" id="A0A3N0Y3Q6"/>
<reference evidence="1 2" key="1">
    <citation type="submission" date="2018-10" db="EMBL/GenBank/DDBJ databases">
        <title>Genome assembly for a Yunnan-Guizhou Plateau 3E fish, Anabarilius grahami (Regan), and its evolutionary and genetic applications.</title>
        <authorList>
            <person name="Jiang W."/>
        </authorList>
    </citation>
    <scope>NUCLEOTIDE SEQUENCE [LARGE SCALE GENOMIC DNA]</scope>
    <source>
        <strain evidence="1">AG-KIZ</strain>
        <tissue evidence="1">Muscle</tissue>
    </source>
</reference>